<evidence type="ECO:0000256" key="2">
    <source>
        <dbReference type="SAM" id="MobiDB-lite"/>
    </source>
</evidence>
<evidence type="ECO:0000256" key="3">
    <source>
        <dbReference type="SAM" id="Phobius"/>
    </source>
</evidence>
<dbReference type="Proteomes" id="UP001153712">
    <property type="component" value="Chromosome 9"/>
</dbReference>
<feature type="transmembrane region" description="Helical" evidence="3">
    <location>
        <begin position="599"/>
        <end position="617"/>
    </location>
</feature>
<feature type="transmembrane region" description="Helical" evidence="3">
    <location>
        <begin position="163"/>
        <end position="186"/>
    </location>
</feature>
<evidence type="ECO:0000313" key="6">
    <source>
        <dbReference type="Proteomes" id="UP001153712"/>
    </source>
</evidence>
<dbReference type="GO" id="GO:0008028">
    <property type="term" value="F:monocarboxylic acid transmembrane transporter activity"/>
    <property type="evidence" value="ECO:0007669"/>
    <property type="project" value="TreeGrafter"/>
</dbReference>
<evidence type="ECO:0000313" key="5">
    <source>
        <dbReference type="EMBL" id="CAG9865530.1"/>
    </source>
</evidence>
<dbReference type="PANTHER" id="PTHR11360">
    <property type="entry name" value="MONOCARBOXYLATE TRANSPORTER"/>
    <property type="match status" value="1"/>
</dbReference>
<feature type="transmembrane region" description="Helical" evidence="3">
    <location>
        <begin position="140"/>
        <end position="157"/>
    </location>
</feature>
<evidence type="ECO:0000259" key="4">
    <source>
        <dbReference type="PROSITE" id="PS50850"/>
    </source>
</evidence>
<dbReference type="InterPro" id="IPR011701">
    <property type="entry name" value="MFS"/>
</dbReference>
<dbReference type="PROSITE" id="PS50850">
    <property type="entry name" value="MFS"/>
    <property type="match status" value="1"/>
</dbReference>
<feature type="transmembrane region" description="Helical" evidence="3">
    <location>
        <begin position="689"/>
        <end position="710"/>
    </location>
</feature>
<feature type="region of interest" description="Disordered" evidence="2">
    <location>
        <begin position="43"/>
        <end position="64"/>
    </location>
</feature>
<keyword evidence="3" id="KW-0472">Membrane</keyword>
<dbReference type="InterPro" id="IPR036259">
    <property type="entry name" value="MFS_trans_sf"/>
</dbReference>
<feature type="transmembrane region" description="Helical" evidence="3">
    <location>
        <begin position="567"/>
        <end position="587"/>
    </location>
</feature>
<name>A0A9N9TXR7_PHYSR</name>
<protein>
    <recommendedName>
        <fullName evidence="4">Major facilitator superfamily (MFS) profile domain-containing protein</fullName>
    </recommendedName>
</protein>
<feature type="transmembrane region" description="Helical" evidence="3">
    <location>
        <begin position="71"/>
        <end position="93"/>
    </location>
</feature>
<evidence type="ECO:0000256" key="1">
    <source>
        <dbReference type="ARBA" id="ARBA00004141"/>
    </source>
</evidence>
<feature type="transmembrane region" description="Helical" evidence="3">
    <location>
        <begin position="198"/>
        <end position="223"/>
    </location>
</feature>
<accession>A0A9N9TXR7</accession>
<keyword evidence="3" id="KW-0812">Transmembrane</keyword>
<dbReference type="InterPro" id="IPR050327">
    <property type="entry name" value="Proton-linked_MCT"/>
</dbReference>
<keyword evidence="6" id="KW-1185">Reference proteome</keyword>
<feature type="transmembrane region" description="Helical" evidence="3">
    <location>
        <begin position="525"/>
        <end position="547"/>
    </location>
</feature>
<gene>
    <name evidence="5" type="ORF">PHYEVI_LOCUS11761</name>
</gene>
<dbReference type="Gene3D" id="1.20.1250.20">
    <property type="entry name" value="MFS general substrate transporter like domains"/>
    <property type="match status" value="2"/>
</dbReference>
<feature type="transmembrane region" description="Helical" evidence="3">
    <location>
        <begin position="731"/>
        <end position="754"/>
    </location>
</feature>
<comment type="subcellular location">
    <subcellularLocation>
        <location evidence="1">Membrane</location>
        <topology evidence="1">Multi-pass membrane protein</topology>
    </subcellularLocation>
</comment>
<dbReference type="AlphaFoldDB" id="A0A9N9TXR7"/>
<organism evidence="5 6">
    <name type="scientific">Phyllotreta striolata</name>
    <name type="common">Striped flea beetle</name>
    <name type="synonym">Crioceris striolata</name>
    <dbReference type="NCBI Taxonomy" id="444603"/>
    <lineage>
        <taxon>Eukaryota</taxon>
        <taxon>Metazoa</taxon>
        <taxon>Ecdysozoa</taxon>
        <taxon>Arthropoda</taxon>
        <taxon>Hexapoda</taxon>
        <taxon>Insecta</taxon>
        <taxon>Pterygota</taxon>
        <taxon>Neoptera</taxon>
        <taxon>Endopterygota</taxon>
        <taxon>Coleoptera</taxon>
        <taxon>Polyphaga</taxon>
        <taxon>Cucujiformia</taxon>
        <taxon>Chrysomeloidea</taxon>
        <taxon>Chrysomelidae</taxon>
        <taxon>Galerucinae</taxon>
        <taxon>Alticini</taxon>
        <taxon>Phyllotreta</taxon>
    </lineage>
</organism>
<feature type="transmembrane region" description="Helical" evidence="3">
    <location>
        <begin position="229"/>
        <end position="248"/>
    </location>
</feature>
<sequence length="761" mass="84457">MESSAGKAPLVSLSGVAPSLESSPNRRDEVILMEKAEVTFKPDIDYSSSSSSSSSESEDELEKPKIPDGGWGWVVVFSSLILSMIADGISFSFGLLYGDFLDEFKASSSVTSWIGSLFLAIPLLSGPIMSALVDKYGCRIMTCVGGIIAAIGFIISSKVNTIGIMYLTFGILAGLGLGLCYVTAVVSIPFWFDKYRTLAVGISASGAGVGTFVFAPLTNFLLYEYGWRGTTLIMAGVFLNMCVCGVLMRDPDWVTEQHKSNPRLSKSSKSSKTSLLSLTSSNFINNLDLNELKDVLKSGKNVEYLLQGLETSLVADKSDRSESAGLRNNHNSVLNLPTYIRQNEKVPIEVLEQLSSNKKLYNVILQNFPSLILCRSTSDKGLNKLTEDASLVERVPVKIRVTIKENEKHSNQKEPLQNKDIEAQEPLLHEKQNKKPLPRILTNPKLKNQLAQTAQRPQHYFKHLKIHRQSLIHRGAVFNTNKYRFKASSCPNIYKVSTLTLKHDDDEKWYAELLELVKGMFDFSLFLELHFCLLSLSTVILFVWFIVPYFYLASHMTQNGYTYEDASLTISNIGITNTIGMIALGWAGDQPWMNITKTYAVSLMLTGLSCAGMMYFTENFIMLEISAAVFGLFVSSTYSFTPGLVVELVPLERFATGYGLQLLCMGIGLLLGPPFAGHLFDITNNWKQTFYQGAVWLIISGLVLAFIPYTKNRKICGEGPVEKEVEGGKDRWWIAFGILAVTVGLAVVVMYFTIECLIHEY</sequence>
<dbReference type="GO" id="GO:0016020">
    <property type="term" value="C:membrane"/>
    <property type="evidence" value="ECO:0007669"/>
    <property type="project" value="UniProtKB-SubCell"/>
</dbReference>
<feature type="transmembrane region" description="Helical" evidence="3">
    <location>
        <begin position="113"/>
        <end position="133"/>
    </location>
</feature>
<keyword evidence="3" id="KW-1133">Transmembrane helix</keyword>
<dbReference type="Pfam" id="PF07690">
    <property type="entry name" value="MFS_1"/>
    <property type="match status" value="2"/>
</dbReference>
<feature type="transmembrane region" description="Helical" evidence="3">
    <location>
        <begin position="623"/>
        <end position="646"/>
    </location>
</feature>
<dbReference type="PANTHER" id="PTHR11360:SF111">
    <property type="entry name" value="CHASKI, ISOFORM A"/>
    <property type="match status" value="1"/>
</dbReference>
<proteinExistence type="predicted"/>
<feature type="domain" description="Major facilitator superfamily (MFS) profile" evidence="4">
    <location>
        <begin position="523"/>
        <end position="761"/>
    </location>
</feature>
<dbReference type="InterPro" id="IPR020846">
    <property type="entry name" value="MFS_dom"/>
</dbReference>
<feature type="transmembrane region" description="Helical" evidence="3">
    <location>
        <begin position="658"/>
        <end position="677"/>
    </location>
</feature>
<dbReference type="SUPFAM" id="SSF103473">
    <property type="entry name" value="MFS general substrate transporter"/>
    <property type="match status" value="1"/>
</dbReference>
<dbReference type="OrthoDB" id="410267at2759"/>
<dbReference type="EMBL" id="OU900102">
    <property type="protein sequence ID" value="CAG9865530.1"/>
    <property type="molecule type" value="Genomic_DNA"/>
</dbReference>
<reference evidence="5" key="1">
    <citation type="submission" date="2022-01" db="EMBL/GenBank/DDBJ databases">
        <authorList>
            <person name="King R."/>
        </authorList>
    </citation>
    <scope>NUCLEOTIDE SEQUENCE</scope>
</reference>